<name>A0A1R3J519_9ROSI</name>
<keyword evidence="2" id="KW-1185">Reference proteome</keyword>
<dbReference type="OrthoDB" id="1045822at2759"/>
<accession>A0A1R3J519</accession>
<evidence type="ECO:0000313" key="2">
    <source>
        <dbReference type="Proteomes" id="UP000187203"/>
    </source>
</evidence>
<organism evidence="1 2">
    <name type="scientific">Corchorus olitorius</name>
    <dbReference type="NCBI Taxonomy" id="93759"/>
    <lineage>
        <taxon>Eukaryota</taxon>
        <taxon>Viridiplantae</taxon>
        <taxon>Streptophyta</taxon>
        <taxon>Embryophyta</taxon>
        <taxon>Tracheophyta</taxon>
        <taxon>Spermatophyta</taxon>
        <taxon>Magnoliopsida</taxon>
        <taxon>eudicotyledons</taxon>
        <taxon>Gunneridae</taxon>
        <taxon>Pentapetalae</taxon>
        <taxon>rosids</taxon>
        <taxon>malvids</taxon>
        <taxon>Malvales</taxon>
        <taxon>Malvaceae</taxon>
        <taxon>Grewioideae</taxon>
        <taxon>Apeibeae</taxon>
        <taxon>Corchorus</taxon>
    </lineage>
</organism>
<dbReference type="EMBL" id="AWUE01016639">
    <property type="protein sequence ID" value="OMO89927.1"/>
    <property type="molecule type" value="Genomic_DNA"/>
</dbReference>
<dbReference type="AlphaFoldDB" id="A0A1R3J519"/>
<evidence type="ECO:0000313" key="1">
    <source>
        <dbReference type="EMBL" id="OMO89927.1"/>
    </source>
</evidence>
<comment type="caution">
    <text evidence="1">The sequence shown here is derived from an EMBL/GenBank/DDBJ whole genome shotgun (WGS) entry which is preliminary data.</text>
</comment>
<sequence>MSHRLTYPWDSRTKSFLVLLGMGMANHGSCRRSRSRSLYSGLLESVLAAMTCRAEAPCGDFATHFFCHLCAICQEYREIRERAADSEPPDLKIVVTAPPIQTMESSGPEQ</sequence>
<protein>
    <recommendedName>
        <fullName evidence="3">PLAC8 family protein</fullName>
    </recommendedName>
</protein>
<gene>
    <name evidence="1" type="ORF">COLO4_19506</name>
</gene>
<proteinExistence type="predicted"/>
<dbReference type="Proteomes" id="UP000187203">
    <property type="component" value="Unassembled WGS sequence"/>
</dbReference>
<dbReference type="STRING" id="93759.A0A1R3J519"/>
<reference evidence="2" key="1">
    <citation type="submission" date="2013-09" db="EMBL/GenBank/DDBJ databases">
        <title>Corchorus olitorius genome sequencing.</title>
        <authorList>
            <person name="Alam M."/>
            <person name="Haque M.S."/>
            <person name="Islam M.S."/>
            <person name="Emdad E.M."/>
            <person name="Islam M.M."/>
            <person name="Ahmed B."/>
            <person name="Halim A."/>
            <person name="Hossen Q.M.M."/>
            <person name="Hossain M.Z."/>
            <person name="Ahmed R."/>
            <person name="Khan M.M."/>
            <person name="Islam R."/>
            <person name="Rashid M.M."/>
            <person name="Khan S.A."/>
            <person name="Rahman M.S."/>
            <person name="Alam M."/>
            <person name="Yahiya A.S."/>
            <person name="Khan M.S."/>
            <person name="Azam M.S."/>
            <person name="Haque T."/>
            <person name="Lashkar M.Z.H."/>
            <person name="Akhand A.I."/>
            <person name="Morshed G."/>
            <person name="Roy S."/>
            <person name="Uddin K.S."/>
            <person name="Rabeya T."/>
            <person name="Hossain A.S."/>
            <person name="Chowdhury A."/>
            <person name="Snigdha A.R."/>
            <person name="Mortoza M.S."/>
            <person name="Matin S.A."/>
            <person name="Hoque S.M.E."/>
            <person name="Islam M.K."/>
            <person name="Roy D.K."/>
            <person name="Haider R."/>
            <person name="Moosa M.M."/>
            <person name="Elias S.M."/>
            <person name="Hasan A.M."/>
            <person name="Jahan S."/>
            <person name="Shafiuddin M."/>
            <person name="Mahmood N."/>
            <person name="Shommy N.S."/>
        </authorList>
    </citation>
    <scope>NUCLEOTIDE SEQUENCE [LARGE SCALE GENOMIC DNA]</scope>
    <source>
        <strain evidence="2">cv. O-4</strain>
    </source>
</reference>
<evidence type="ECO:0008006" key="3">
    <source>
        <dbReference type="Google" id="ProtNLM"/>
    </source>
</evidence>